<comment type="similarity">
    <text evidence="2 7">Belongs to the glycosyl hydrolase 43 family.</text>
</comment>
<comment type="pathway">
    <text evidence="1">Glycan metabolism; L-arabinan degradation.</text>
</comment>
<protein>
    <submittedName>
        <fullName evidence="8">Family 43 glycosylhydrolase</fullName>
    </submittedName>
</protein>
<comment type="caution">
    <text evidence="8">The sequence shown here is derived from an EMBL/GenBank/DDBJ whole genome shotgun (WGS) entry which is preliminary data.</text>
</comment>
<evidence type="ECO:0000256" key="6">
    <source>
        <dbReference type="PIRSR" id="PIRSR606710-2"/>
    </source>
</evidence>
<dbReference type="SUPFAM" id="SSF75005">
    <property type="entry name" value="Arabinanase/levansucrase/invertase"/>
    <property type="match status" value="1"/>
</dbReference>
<feature type="active site" description="Proton acceptor" evidence="5">
    <location>
        <position position="25"/>
    </location>
</feature>
<proteinExistence type="inferred from homology"/>
<keyword evidence="9" id="KW-1185">Reference proteome</keyword>
<feature type="site" description="Important for catalytic activity, responsible for pKa modulation of the active site Glu and correct orientation of both the proton donor and substrate" evidence="6">
    <location>
        <position position="143"/>
    </location>
</feature>
<evidence type="ECO:0000313" key="8">
    <source>
        <dbReference type="EMBL" id="MVN76628.1"/>
    </source>
</evidence>
<evidence type="ECO:0000256" key="3">
    <source>
        <dbReference type="ARBA" id="ARBA00022801"/>
    </source>
</evidence>
<dbReference type="Gene3D" id="2.115.10.20">
    <property type="entry name" value="Glycosyl hydrolase domain, family 43"/>
    <property type="match status" value="1"/>
</dbReference>
<dbReference type="Proteomes" id="UP000441336">
    <property type="component" value="Unassembled WGS sequence"/>
</dbReference>
<dbReference type="InterPro" id="IPR006710">
    <property type="entry name" value="Glyco_hydro_43"/>
</dbReference>
<dbReference type="PANTHER" id="PTHR43301:SF3">
    <property type="entry name" value="ARABINAN ENDO-1,5-ALPHA-L-ARABINOSIDASE A-RELATED"/>
    <property type="match status" value="1"/>
</dbReference>
<organism evidence="8 9">
    <name type="scientific">Hymenobacter ginkgonis</name>
    <dbReference type="NCBI Taxonomy" id="2682976"/>
    <lineage>
        <taxon>Bacteria</taxon>
        <taxon>Pseudomonadati</taxon>
        <taxon>Bacteroidota</taxon>
        <taxon>Cytophagia</taxon>
        <taxon>Cytophagales</taxon>
        <taxon>Hymenobacteraceae</taxon>
        <taxon>Hymenobacter</taxon>
    </lineage>
</organism>
<dbReference type="Pfam" id="PF04616">
    <property type="entry name" value="Glyco_hydro_43"/>
    <property type="match status" value="1"/>
</dbReference>
<evidence type="ECO:0000256" key="5">
    <source>
        <dbReference type="PIRSR" id="PIRSR606710-1"/>
    </source>
</evidence>
<keyword evidence="4 7" id="KW-0326">Glycosidase</keyword>
<dbReference type="PANTHER" id="PTHR43301">
    <property type="entry name" value="ARABINAN ENDO-1,5-ALPHA-L-ARABINOSIDASE"/>
    <property type="match status" value="1"/>
</dbReference>
<sequence>MIPNKPKSSAADFYQNPVLDADFPDPSVLLAADGYYYAYATQTKRAGQVINFQVARSNNLVDWEYLGESMPHKPTWAAETQRFWAPDVSQHADGRYLMYFSAQPNDPTAGLCLGVAVAERPEGPFRDSGQPLLAGGKGFEDIDPMRFVEDTGRQLLYWGSGFGPLRVRELTADGLSFLPGSETRQIVQPRTDTTTYGRLIEGSWVHFRQGWYYLFYSGDNCCGPDARYGVLVARSRHPTGPYQTLAQATGTAGTILTGNERWQAPGHNTLVTDDDGQDWLIYHAIDRQQPTFDAINDEQGFSRRVMMMDKVRYDADGWPQVGSPNNGPQPGPAV</sequence>
<dbReference type="EMBL" id="WQKZ01000002">
    <property type="protein sequence ID" value="MVN76628.1"/>
    <property type="molecule type" value="Genomic_DNA"/>
</dbReference>
<dbReference type="AlphaFoldDB" id="A0A7K1TDZ5"/>
<evidence type="ECO:0000256" key="4">
    <source>
        <dbReference type="ARBA" id="ARBA00023295"/>
    </source>
</evidence>
<evidence type="ECO:0000313" key="9">
    <source>
        <dbReference type="Proteomes" id="UP000441336"/>
    </source>
</evidence>
<gene>
    <name evidence="8" type="ORF">GO988_09860</name>
</gene>
<reference evidence="8 9" key="1">
    <citation type="submission" date="2019-12" db="EMBL/GenBank/DDBJ databases">
        <title>Hymenobacter sp. HMF4947 Genome sequencing and assembly.</title>
        <authorList>
            <person name="Kang H."/>
            <person name="Cha I."/>
            <person name="Kim H."/>
            <person name="Joh K."/>
        </authorList>
    </citation>
    <scope>NUCLEOTIDE SEQUENCE [LARGE SCALE GENOMIC DNA]</scope>
    <source>
        <strain evidence="8 9">HMF4947</strain>
    </source>
</reference>
<evidence type="ECO:0000256" key="2">
    <source>
        <dbReference type="ARBA" id="ARBA00009865"/>
    </source>
</evidence>
<dbReference type="InterPro" id="IPR050727">
    <property type="entry name" value="GH43_arabinanases"/>
</dbReference>
<accession>A0A7K1TDZ5</accession>
<feature type="active site" description="Proton donor" evidence="5">
    <location>
        <position position="201"/>
    </location>
</feature>
<evidence type="ECO:0000256" key="7">
    <source>
        <dbReference type="RuleBase" id="RU361187"/>
    </source>
</evidence>
<dbReference type="GO" id="GO:0005975">
    <property type="term" value="P:carbohydrate metabolic process"/>
    <property type="evidence" value="ECO:0007669"/>
    <property type="project" value="InterPro"/>
</dbReference>
<dbReference type="GO" id="GO:0004553">
    <property type="term" value="F:hydrolase activity, hydrolyzing O-glycosyl compounds"/>
    <property type="evidence" value="ECO:0007669"/>
    <property type="project" value="InterPro"/>
</dbReference>
<dbReference type="CDD" id="cd08999">
    <property type="entry name" value="GH43_ABN-like"/>
    <property type="match status" value="1"/>
</dbReference>
<keyword evidence="3 7" id="KW-0378">Hydrolase</keyword>
<dbReference type="InterPro" id="IPR023296">
    <property type="entry name" value="Glyco_hydro_beta-prop_sf"/>
</dbReference>
<evidence type="ECO:0000256" key="1">
    <source>
        <dbReference type="ARBA" id="ARBA00004834"/>
    </source>
</evidence>
<name>A0A7K1TDZ5_9BACT</name>